<reference evidence="2" key="1">
    <citation type="submission" date="2022-07" db="EMBL/GenBank/DDBJ databases">
        <title>Whole Genome Sequencing of Streptococcus suis.</title>
        <authorList>
            <person name="Dai X."/>
            <person name="Huang J."/>
            <person name="Wang L."/>
        </authorList>
    </citation>
    <scope>NUCLEOTIDE SEQUENCE</scope>
    <source>
        <strain evidence="2">XNB2</strain>
    </source>
</reference>
<organism evidence="2 3">
    <name type="scientific">Streptococcus suis</name>
    <dbReference type="NCBI Taxonomy" id="1307"/>
    <lineage>
        <taxon>Bacteria</taxon>
        <taxon>Bacillati</taxon>
        <taxon>Bacillota</taxon>
        <taxon>Bacilli</taxon>
        <taxon>Lactobacillales</taxon>
        <taxon>Streptococcaceae</taxon>
        <taxon>Streptococcus</taxon>
    </lineage>
</organism>
<evidence type="ECO:0000313" key="2">
    <source>
        <dbReference type="EMBL" id="MDG4528099.1"/>
    </source>
</evidence>
<proteinExistence type="predicted"/>
<dbReference type="SUPFAM" id="SSF49313">
    <property type="entry name" value="Cadherin-like"/>
    <property type="match status" value="2"/>
</dbReference>
<accession>A0A9X4MW45</accession>
<feature type="compositionally biased region" description="Polar residues" evidence="1">
    <location>
        <begin position="81"/>
        <end position="103"/>
    </location>
</feature>
<dbReference type="Gene3D" id="2.60.40.10">
    <property type="entry name" value="Immunoglobulins"/>
    <property type="match status" value="3"/>
</dbReference>
<evidence type="ECO:0000256" key="1">
    <source>
        <dbReference type="SAM" id="MobiDB-lite"/>
    </source>
</evidence>
<comment type="caution">
    <text evidence="2">The sequence shown here is derived from an EMBL/GenBank/DDBJ whole genome shotgun (WGS) entry which is preliminary data.</text>
</comment>
<dbReference type="EMBL" id="JANFMP010000067">
    <property type="protein sequence ID" value="MDG4528099.1"/>
    <property type="molecule type" value="Genomic_DNA"/>
</dbReference>
<dbReference type="InterPro" id="IPR013783">
    <property type="entry name" value="Ig-like_fold"/>
</dbReference>
<gene>
    <name evidence="2" type="ORF">NOL13_12110</name>
</gene>
<name>A0A9X4MW45_STRSU</name>
<dbReference type="GO" id="GO:0016020">
    <property type="term" value="C:membrane"/>
    <property type="evidence" value="ECO:0007669"/>
    <property type="project" value="InterPro"/>
</dbReference>
<feature type="region of interest" description="Disordered" evidence="1">
    <location>
        <begin position="76"/>
        <end position="103"/>
    </location>
</feature>
<dbReference type="RefSeq" id="WP_277946772.1">
    <property type="nucleotide sequence ID" value="NZ_JANFMP010000067.1"/>
</dbReference>
<evidence type="ECO:0000313" key="3">
    <source>
        <dbReference type="Proteomes" id="UP001152875"/>
    </source>
</evidence>
<protein>
    <submittedName>
        <fullName evidence="2">Ig domain-containing protein</fullName>
    </submittedName>
</protein>
<sequence length="1352" mass="148027">MTRRQKRKKQLRHQQLKSAAFAAATVASLTFTSPQAIKAEELKTTAKNSEVESKSVVENPLESAQTMEFVEEGAAPAISEAPSQETPVVASETSGTEDSKPATSVTYTVEYRDQSGQLVHQVIKTAIIAEGQDSVTVTENAIELVNDEALANYYDETGESLTRTGTITRGGTATISYTVSSFEDPSKETVSTPQRDVTVNYDVIYTEAGLEVYRETRSHTFKTYDTVGSTSVVVSPDLTAKDLQGYALSADSSATQVLNLTEGQSHQVTFEVKGASKERDTRKVDYNNGDTDPYLTLENYTENYKGNDNVTLKSNGNTVDFVYKIGFTRIAADDLELSEDARKLGMTLGTTEGYIRGSVVIDASKVGSYKIGFQSKTNPTVRAVATVTINPHVGFTLENTGDSDLLRHYWSDRTKPVWGQDFGYNNANTVGESWEDLENWSGAPWDRYISHDVDGVGTPYHYLGYNVKMIATPFGYTVGKGETVENATSSTEQYLNVIPISARDLSRDFNNQDLALTIADFEVIETSPDVEVSLLDVRTKDLTGTYLHYKDATQSNYGYGTMNRDSEYYVSNTPYYLQFTKLPAQQADNLYVKFRIVDNLGLEKFFKVEFSTFESSLSGALSNADVQFTGSSTYLNEANNTVQIPISNDEQVLGSVVLNKENAYVKAVNLPFGTKLVATKTDSEGRILEANVVKEAGTKLNPGKYTFEVKAVDGHFGDNAPNRVFNFEVTDAINPIPHQVWTEGTKPDAIPVSMEMGSTIADIRIENGGDYAYLEGNSADSTISIYGLKRTPSNQTARVYVKYLNGDGTTTETFTDFTYEVLPAPDNDLQVSVTNDVQTVVEGGTWLDMVITHTEGATLKVDTSKLPKGTRYNASTKTISGIGRYEGTYDVPIIVEKDGVVKGTFVHLVVTPGTFEVPDETIEVTVFDKDTVLGFKDLPDGSKVTYTGYSYEIERGDTGFVVSDDKTKITGVPTRVGSYYVNATVSKVASNGLVRTDTATLTIKVKGIKPSLEVTNAEQTVDILTAISQGIQDIQITKDAYSNLSVSDSWRFPPGVTYDRETGIISGKPTRVGPYTIDVYTEMPYDYSSDLSYDEQRVRKTITIKVTGIKPTLEVTNAEQTLDVGTAIQDIQITKDDYSNLTVDTNSLPSGVSYNPSTGIISGTPNQVGNYRIRVYTQMPDDYSSDLNWSDRYIEKYITLNVTPLHPSLTVSSEEQTFSSVTDMTPVTLENDARSTINVSNLPDGVRYDEGTKTISGRPTNGVGDYTITVTASMPYALGGEVVTKTVKLHVTAVAPSIDATNDHQTVTAKDAITTIQVSKDAYSTMAEPYVLLNDGRQVSLSEIGLRYDNDA</sequence>
<dbReference type="InterPro" id="IPR015919">
    <property type="entry name" value="Cadherin-like_sf"/>
</dbReference>
<dbReference type="GO" id="GO:0005509">
    <property type="term" value="F:calcium ion binding"/>
    <property type="evidence" value="ECO:0007669"/>
    <property type="project" value="InterPro"/>
</dbReference>
<dbReference type="Pfam" id="PF05345">
    <property type="entry name" value="He_PIG"/>
    <property type="match status" value="2"/>
</dbReference>
<dbReference type="Proteomes" id="UP001152875">
    <property type="component" value="Unassembled WGS sequence"/>
</dbReference>
<feature type="non-terminal residue" evidence="2">
    <location>
        <position position="1352"/>
    </location>
</feature>